<accession>A0A086A070</accession>
<dbReference type="InterPro" id="IPR013105">
    <property type="entry name" value="TPR_2"/>
</dbReference>
<dbReference type="Proteomes" id="UP000028712">
    <property type="component" value="Unassembled WGS sequence"/>
</dbReference>
<dbReference type="SUPFAM" id="SSF48452">
    <property type="entry name" value="TPR-like"/>
    <property type="match status" value="1"/>
</dbReference>
<protein>
    <submittedName>
        <fullName evidence="4">Uncharacterized protein</fullName>
    </submittedName>
</protein>
<dbReference type="AlphaFoldDB" id="A0A086A070"/>
<evidence type="ECO:0000313" key="7">
    <source>
        <dbReference type="Proteomes" id="UP000198424"/>
    </source>
</evidence>
<name>A0A086A070_FLAHY</name>
<dbReference type="Proteomes" id="UP000198424">
    <property type="component" value="Unassembled WGS sequence"/>
</dbReference>
<dbReference type="STRING" id="991.IW20_21680"/>
<dbReference type="InterPro" id="IPR019734">
    <property type="entry name" value="TPR_rpt"/>
</dbReference>
<proteinExistence type="predicted"/>
<keyword evidence="2 3" id="KW-0802">TPR repeat</keyword>
<reference evidence="4 6" key="1">
    <citation type="submission" date="2014-07" db="EMBL/GenBank/DDBJ databases">
        <title>Genome of Flavobacterium hydatis DSM 2063.</title>
        <authorList>
            <person name="Pipes S.E."/>
            <person name="Stropko S.J."/>
            <person name="Newman J.D."/>
        </authorList>
    </citation>
    <scope>NUCLEOTIDE SEQUENCE [LARGE SCALE GENOMIC DNA]</scope>
    <source>
        <strain evidence="4 6">DSM 2063</strain>
    </source>
</reference>
<reference evidence="5 7" key="2">
    <citation type="submission" date="2016-11" db="EMBL/GenBank/DDBJ databases">
        <title>Whole genomes of Flavobacteriaceae.</title>
        <authorList>
            <person name="Stine C."/>
            <person name="Li C."/>
            <person name="Tadesse D."/>
        </authorList>
    </citation>
    <scope>NUCLEOTIDE SEQUENCE [LARGE SCALE GENOMIC DNA]</scope>
    <source>
        <strain evidence="5 7">ATCC 29551</strain>
    </source>
</reference>
<evidence type="ECO:0000256" key="3">
    <source>
        <dbReference type="PROSITE-ProRule" id="PRU00339"/>
    </source>
</evidence>
<dbReference type="EMBL" id="MUGY01000066">
    <property type="protein sequence ID" value="OXA84818.1"/>
    <property type="molecule type" value="Genomic_DNA"/>
</dbReference>
<evidence type="ECO:0000256" key="2">
    <source>
        <dbReference type="ARBA" id="ARBA00022803"/>
    </source>
</evidence>
<dbReference type="Gene3D" id="1.25.40.10">
    <property type="entry name" value="Tetratricopeptide repeat domain"/>
    <property type="match status" value="1"/>
</dbReference>
<evidence type="ECO:0000313" key="4">
    <source>
        <dbReference type="EMBL" id="KFF10084.1"/>
    </source>
</evidence>
<comment type="caution">
    <text evidence="4">The sequence shown here is derived from an EMBL/GenBank/DDBJ whole genome shotgun (WGS) entry which is preliminary data.</text>
</comment>
<dbReference type="RefSeq" id="WP_035627164.1">
    <property type="nucleotide sequence ID" value="NZ_JBEWQG010000012.1"/>
</dbReference>
<dbReference type="Pfam" id="PF07719">
    <property type="entry name" value="TPR_2"/>
    <property type="match status" value="1"/>
</dbReference>
<dbReference type="InterPro" id="IPR011990">
    <property type="entry name" value="TPR-like_helical_dom_sf"/>
</dbReference>
<organism evidence="4 6">
    <name type="scientific">Flavobacterium hydatis</name>
    <name type="common">Cytophaga aquatilis</name>
    <dbReference type="NCBI Taxonomy" id="991"/>
    <lineage>
        <taxon>Bacteria</taxon>
        <taxon>Pseudomonadati</taxon>
        <taxon>Bacteroidota</taxon>
        <taxon>Flavobacteriia</taxon>
        <taxon>Flavobacteriales</taxon>
        <taxon>Flavobacteriaceae</taxon>
        <taxon>Flavobacterium</taxon>
    </lineage>
</organism>
<dbReference type="eggNOG" id="COG2976">
    <property type="taxonomic scope" value="Bacteria"/>
</dbReference>
<evidence type="ECO:0000313" key="5">
    <source>
        <dbReference type="EMBL" id="OXA84818.1"/>
    </source>
</evidence>
<dbReference type="SMART" id="SM00028">
    <property type="entry name" value="TPR"/>
    <property type="match status" value="2"/>
</dbReference>
<keyword evidence="7" id="KW-1185">Reference proteome</keyword>
<sequence>MIDEYLKNPKSFEANERDFNRLGYEFLRQQKKENALQTFKTASLLFPESWNIHDSYGEALLQCGKKVEAIKMYQKSVELNPNNENGKKVLNDLLKA</sequence>
<evidence type="ECO:0000313" key="6">
    <source>
        <dbReference type="Proteomes" id="UP000028712"/>
    </source>
</evidence>
<keyword evidence="1" id="KW-0677">Repeat</keyword>
<dbReference type="EMBL" id="JPRM01000042">
    <property type="protein sequence ID" value="KFF10084.1"/>
    <property type="molecule type" value="Genomic_DNA"/>
</dbReference>
<gene>
    <name evidence="5" type="ORF">B0A62_24930</name>
    <name evidence="4" type="ORF">IW20_21680</name>
</gene>
<dbReference type="PROSITE" id="PS50005">
    <property type="entry name" value="TPR"/>
    <property type="match status" value="1"/>
</dbReference>
<evidence type="ECO:0000256" key="1">
    <source>
        <dbReference type="ARBA" id="ARBA00022737"/>
    </source>
</evidence>
<feature type="repeat" description="TPR" evidence="3">
    <location>
        <begin position="50"/>
        <end position="83"/>
    </location>
</feature>